<feature type="compositionally biased region" description="Basic and acidic residues" evidence="24">
    <location>
        <begin position="231"/>
        <end position="244"/>
    </location>
</feature>
<dbReference type="GO" id="GO:0003677">
    <property type="term" value="F:DNA binding"/>
    <property type="evidence" value="ECO:0007669"/>
    <property type="project" value="UniProtKB-KW"/>
</dbReference>
<dbReference type="GO" id="GO:0005737">
    <property type="term" value="C:cytoplasm"/>
    <property type="evidence" value="ECO:0007669"/>
    <property type="project" value="UniProtKB-SubCell"/>
</dbReference>
<dbReference type="SMART" id="SM00005">
    <property type="entry name" value="DEATH"/>
    <property type="match status" value="1"/>
</dbReference>
<evidence type="ECO:0000256" key="8">
    <source>
        <dbReference type="ARBA" id="ARBA00022664"/>
    </source>
</evidence>
<evidence type="ECO:0000313" key="27">
    <source>
        <dbReference type="Proteomes" id="UP000234681"/>
    </source>
</evidence>
<keyword evidence="7" id="KW-0597">Phosphoprotein</keyword>
<keyword evidence="6" id="KW-1017">Isopeptide bond</keyword>
<evidence type="ECO:0000313" key="26">
    <source>
        <dbReference type="EMBL" id="EDL96065.1"/>
    </source>
</evidence>
<name>A6IPU8_RAT</name>
<dbReference type="EMBL" id="CH473966">
    <property type="protein sequence ID" value="EDL96065.1"/>
    <property type="molecule type" value="Genomic_DNA"/>
</dbReference>
<dbReference type="GO" id="GO:0008380">
    <property type="term" value="P:RNA splicing"/>
    <property type="evidence" value="ECO:0007669"/>
    <property type="project" value="UniProtKB-KW"/>
</dbReference>
<evidence type="ECO:0000256" key="3">
    <source>
        <dbReference type="ARBA" id="ARBA00004642"/>
    </source>
</evidence>
<evidence type="ECO:0000256" key="16">
    <source>
        <dbReference type="ARBA" id="ARBA00023163"/>
    </source>
</evidence>
<sequence>MEYYSAIKNNDIMKFLSKWMGVEEIIPKAGKEPDVLQQTMDTENVVYLHNGLLLSYNDFMKFIGKWMELEYIILSEFCEERASYTKLKRGVWKRSAPEDFLDKRPNKKILIGNEELTRLWNLCPDNMEACKLETREYMPILEEFFEEAIEQADAENMVESEYKAINNSNYGWSTLRFLAWRSPHFFQPTNQQFKNMTEYLENMVIKLAKELPPHSEEIKTGEDEDEEDNDALLKENESPDVRQDKPITGERIESLTNKLDEQWKILAPYLEIKDSDIRQIECYSEDMKKRAKQLLVAWKDQEGVHETTDNLIGALNKSGLSDLAESLTNDTETNSYLLSLLFY</sequence>
<keyword evidence="8" id="KW-0507">mRNA processing</keyword>
<evidence type="ECO:0000256" key="15">
    <source>
        <dbReference type="ARBA" id="ARBA00023125"/>
    </source>
</evidence>
<keyword evidence="17" id="KW-0508">mRNA splicing</keyword>
<dbReference type="GO" id="GO:0005654">
    <property type="term" value="C:nucleoplasm"/>
    <property type="evidence" value="ECO:0007669"/>
    <property type="project" value="UniProtKB-SubCell"/>
</dbReference>
<dbReference type="GO" id="GO:0003723">
    <property type="term" value="F:RNA binding"/>
    <property type="evidence" value="ECO:0007669"/>
    <property type="project" value="UniProtKB-KW"/>
</dbReference>
<dbReference type="GO" id="GO:0007165">
    <property type="term" value="P:signal transduction"/>
    <property type="evidence" value="ECO:0007669"/>
    <property type="project" value="InterPro"/>
</dbReference>
<dbReference type="KEGG" id="rno:302729"/>
<keyword evidence="16" id="KW-0804">Transcription</keyword>
<keyword evidence="18" id="KW-0539">Nucleus</keyword>
<dbReference type="GO" id="GO:0016363">
    <property type="term" value="C:nuclear matrix"/>
    <property type="evidence" value="ECO:0007669"/>
    <property type="project" value="UniProtKB-SubCell"/>
</dbReference>
<proteinExistence type="inferred from homology"/>
<comment type="subunit">
    <text evidence="21">Component of the THO subcomplex, which is composed of THOC1, THOC2, THOC3, THOC5, THOC6 and THOC7. The THO subcomplex interacts with DDX39B to form the THO-DDX39B complex which multimerizes into a 28-subunit tetrameric assembly. Component of the transcription/export (TREX) complex at least composed of ALYREF/THOC4, DDX39B, SARNP/CIP29, CHTOP and the THO subcomplex; in the complex interacts with THOC2, THOC5 and THOC7. TREX seems to have a dynamic structure involving ATP-dependent remodeling. Binds to the hypophosphorylated form of RB1. Interacts with RNA polymerase II. Interacts with LUZP4. Interacts with THOC5.</text>
</comment>
<dbReference type="PROSITE" id="PS50017">
    <property type="entry name" value="DEATH_DOMAIN"/>
    <property type="match status" value="1"/>
</dbReference>
<dbReference type="GeneID" id="302729"/>
<comment type="similarity">
    <text evidence="20">Belongs to the THOC1 family.</text>
</comment>
<keyword evidence="9" id="KW-0053">Apoptosis</keyword>
<evidence type="ECO:0000256" key="9">
    <source>
        <dbReference type="ARBA" id="ARBA00022703"/>
    </source>
</evidence>
<evidence type="ECO:0000256" key="5">
    <source>
        <dbReference type="ARBA" id="ARBA00022490"/>
    </source>
</evidence>
<evidence type="ECO:0000256" key="13">
    <source>
        <dbReference type="ARBA" id="ARBA00022990"/>
    </source>
</evidence>
<evidence type="ECO:0000256" key="2">
    <source>
        <dbReference type="ARBA" id="ARBA00004496"/>
    </source>
</evidence>
<keyword evidence="13" id="KW-0007">Acetylation</keyword>
<accession>A6IPU8</accession>
<dbReference type="Pfam" id="PF00531">
    <property type="entry name" value="Death"/>
    <property type="match status" value="1"/>
</dbReference>
<evidence type="ECO:0000256" key="21">
    <source>
        <dbReference type="ARBA" id="ARBA00062132"/>
    </source>
</evidence>
<dbReference type="AlphaFoldDB" id="A6IPU8"/>
<evidence type="ECO:0000256" key="10">
    <source>
        <dbReference type="ARBA" id="ARBA00022816"/>
    </source>
</evidence>
<keyword evidence="10" id="KW-0509">mRNA transport</keyword>
<evidence type="ECO:0000256" key="24">
    <source>
        <dbReference type="SAM" id="MobiDB-lite"/>
    </source>
</evidence>
<evidence type="ECO:0000256" key="23">
    <source>
        <dbReference type="ARBA" id="ARBA00080564"/>
    </source>
</evidence>
<keyword evidence="15" id="KW-0238">DNA-binding</keyword>
<feature type="region of interest" description="Disordered" evidence="24">
    <location>
        <begin position="211"/>
        <end position="244"/>
    </location>
</feature>
<keyword evidence="5" id="KW-0963">Cytoplasm</keyword>
<evidence type="ECO:0000256" key="18">
    <source>
        <dbReference type="ARBA" id="ARBA00023242"/>
    </source>
</evidence>
<evidence type="ECO:0000256" key="14">
    <source>
        <dbReference type="ARBA" id="ARBA00023015"/>
    </source>
</evidence>
<gene>
    <name evidence="28" type="primary">Da2-19</name>
    <name evidence="26" type="ORF">rCG_63287</name>
</gene>
<comment type="function">
    <text evidence="19">Component of the THO subcomplex of the TREX complex which is thought to couple mRNA transcription, processing and nuclear export, and which specifically associates with spliced mRNA and not with unspliced pre-mRNA. Required for efficient export of polyadenylated RNA. The THOC1-THOC2-THOC3 core complex alone is sufficient to bind export factor NXF1-NXT1 and promote ATPase activity of DDX39B. TREX is recruited to spliced mRNAs by a transcription-independent mechanism, binds to mRNA upstream of the exon-junction complex (EJC) and is recruited in a splicing- and cap-dependent manner to a region near the 5' end of the mRNA where it functions in mRNA export to the cytoplasm via the TAP/NXF1 pathway. Regulates transcriptional elongation of a subset of genes. Involved in genome stability by preventing co-transcriptional R-loop formation. May play a role in hair cell formation, hence may be involved in hearing.</text>
</comment>
<dbReference type="Gene3D" id="1.10.533.10">
    <property type="entry name" value="Death Domain, Fas"/>
    <property type="match status" value="1"/>
</dbReference>
<dbReference type="GO" id="GO:0051028">
    <property type="term" value="P:mRNA transport"/>
    <property type="evidence" value="ECO:0007669"/>
    <property type="project" value="UniProtKB-KW"/>
</dbReference>
<reference evidence="26 27" key="1">
    <citation type="submission" date="2005-09" db="EMBL/GenBank/DDBJ databases">
        <authorList>
            <person name="Mural R.J."/>
            <person name="Li P.W."/>
            <person name="Adams M.D."/>
            <person name="Amanatides P.G."/>
            <person name="Baden-Tillson H."/>
            <person name="Barnstead M."/>
            <person name="Chin S.H."/>
            <person name="Dew I."/>
            <person name="Evans C.A."/>
            <person name="Ferriera S."/>
            <person name="Flanigan M."/>
            <person name="Fosler C."/>
            <person name="Glodek A."/>
            <person name="Gu Z."/>
            <person name="Holt R.A."/>
            <person name="Jennings D."/>
            <person name="Kraft C.L."/>
            <person name="Lu F."/>
            <person name="Nguyen T."/>
            <person name="Nusskern D.R."/>
            <person name="Pfannkoch C.M."/>
            <person name="Sitter C."/>
            <person name="Sutton G.G."/>
            <person name="Venter J.C."/>
            <person name="Wang Z."/>
            <person name="Woodage T."/>
            <person name="Zheng X.H."/>
            <person name="Zhong F."/>
        </authorList>
    </citation>
    <scope>NUCLEOTIDE SEQUENCE [LARGE SCALE GENOMIC DNA]</scope>
    <source>
        <strain>BN</strain>
        <strain evidence="27">Sprague-Dawley</strain>
    </source>
</reference>
<dbReference type="GO" id="GO:0006915">
    <property type="term" value="P:apoptotic process"/>
    <property type="evidence" value="ECO:0007669"/>
    <property type="project" value="UniProtKB-KW"/>
</dbReference>
<dbReference type="SUPFAM" id="SSF47986">
    <property type="entry name" value="DEATH domain"/>
    <property type="match status" value="1"/>
</dbReference>
<dbReference type="PANTHER" id="PTHR13265">
    <property type="entry name" value="THO COMPLEX SUBUNIT 1"/>
    <property type="match status" value="1"/>
</dbReference>
<evidence type="ECO:0000256" key="20">
    <source>
        <dbReference type="ARBA" id="ARBA00061272"/>
    </source>
</evidence>
<dbReference type="SMR" id="A6IPU8"/>
<dbReference type="CTD" id="302729"/>
<dbReference type="InterPro" id="IPR021861">
    <property type="entry name" value="THO_THOC1"/>
</dbReference>
<organism evidence="26 27">
    <name type="scientific">Rattus norvegicus</name>
    <name type="common">Rat</name>
    <dbReference type="NCBI Taxonomy" id="10116"/>
    <lineage>
        <taxon>Eukaryota</taxon>
        <taxon>Metazoa</taxon>
        <taxon>Chordata</taxon>
        <taxon>Craniata</taxon>
        <taxon>Vertebrata</taxon>
        <taxon>Euteleostomi</taxon>
        <taxon>Mammalia</taxon>
        <taxon>Eutheria</taxon>
        <taxon>Euarchontoglires</taxon>
        <taxon>Glires</taxon>
        <taxon>Rodentia</taxon>
        <taxon>Myomorpha</taxon>
        <taxon>Muroidea</taxon>
        <taxon>Muridae</taxon>
        <taxon>Murinae</taxon>
        <taxon>Rattus</taxon>
    </lineage>
</organism>
<feature type="compositionally biased region" description="Basic and acidic residues" evidence="24">
    <location>
        <begin position="211"/>
        <end position="221"/>
    </location>
</feature>
<keyword evidence="14" id="KW-0805">Transcription regulation</keyword>
<evidence type="ECO:0000256" key="1">
    <source>
        <dbReference type="ARBA" id="ARBA00004109"/>
    </source>
</evidence>
<keyword evidence="4" id="KW-0813">Transport</keyword>
<evidence type="ECO:0000313" key="28">
    <source>
        <dbReference type="RGD" id="11081208"/>
    </source>
</evidence>
<evidence type="ECO:0000256" key="7">
    <source>
        <dbReference type="ARBA" id="ARBA00022553"/>
    </source>
</evidence>
<evidence type="ECO:0000256" key="22">
    <source>
        <dbReference type="ARBA" id="ARBA00069888"/>
    </source>
</evidence>
<dbReference type="RefSeq" id="XP_056841129.1">
    <property type="nucleotide sequence ID" value="XM_056985149.1"/>
</dbReference>
<evidence type="ECO:0000256" key="17">
    <source>
        <dbReference type="ARBA" id="ARBA00023187"/>
    </source>
</evidence>
<dbReference type="RGD" id="11081208">
    <property type="gene designation" value="Da2-19"/>
</dbReference>
<evidence type="ECO:0000256" key="4">
    <source>
        <dbReference type="ARBA" id="ARBA00022448"/>
    </source>
</evidence>
<feature type="domain" description="Death" evidence="25">
    <location>
        <begin position="248"/>
        <end position="331"/>
    </location>
</feature>
<evidence type="ECO:0000259" key="25">
    <source>
        <dbReference type="PROSITE" id="PS50017"/>
    </source>
</evidence>
<protein>
    <recommendedName>
        <fullName evidence="22">THO complex subunit 1</fullName>
    </recommendedName>
    <alternativeName>
        <fullName evidence="23">Nuclear matrix protein p84</fullName>
    </alternativeName>
</protein>
<dbReference type="InterPro" id="IPR000488">
    <property type="entry name" value="Death_dom"/>
</dbReference>
<evidence type="ECO:0000256" key="19">
    <source>
        <dbReference type="ARBA" id="ARBA00054571"/>
    </source>
</evidence>
<dbReference type="OrthoDB" id="10257415at2759"/>
<keyword evidence="12" id="KW-0694">RNA-binding</keyword>
<evidence type="ECO:0000256" key="6">
    <source>
        <dbReference type="ARBA" id="ARBA00022499"/>
    </source>
</evidence>
<dbReference type="PANTHER" id="PTHR13265:SF2">
    <property type="entry name" value="THO COMPLEX SUBUNIT 1"/>
    <property type="match status" value="1"/>
</dbReference>
<evidence type="ECO:0000256" key="11">
    <source>
        <dbReference type="ARBA" id="ARBA00022843"/>
    </source>
</evidence>
<comment type="subcellular location">
    <subcellularLocation>
        <location evidence="2">Cytoplasm</location>
    </subcellularLocation>
    <subcellularLocation>
        <location evidence="1">Nucleus matrix</location>
    </subcellularLocation>
    <subcellularLocation>
        <location evidence="3">Nucleus</location>
        <location evidence="3">Nucleoplasm</location>
    </subcellularLocation>
</comment>
<keyword evidence="11" id="KW-0832">Ubl conjugation</keyword>
<dbReference type="GO" id="GO:0006397">
    <property type="term" value="P:mRNA processing"/>
    <property type="evidence" value="ECO:0007669"/>
    <property type="project" value="UniProtKB-KW"/>
</dbReference>
<evidence type="ECO:0000256" key="12">
    <source>
        <dbReference type="ARBA" id="ARBA00022884"/>
    </source>
</evidence>
<dbReference type="Pfam" id="PF11957">
    <property type="entry name" value="efThoc1"/>
    <property type="match status" value="1"/>
</dbReference>
<dbReference type="FunFam" id="1.10.533.10:FF:000025">
    <property type="entry name" value="THO complex subunit 1"/>
    <property type="match status" value="1"/>
</dbReference>
<dbReference type="InterPro" id="IPR011029">
    <property type="entry name" value="DEATH-like_dom_sf"/>
</dbReference>
<dbReference type="Proteomes" id="UP000234681">
    <property type="component" value="Chromosome X"/>
</dbReference>